<evidence type="ECO:0000313" key="3">
    <source>
        <dbReference type="Proteomes" id="UP000255279"/>
    </source>
</evidence>
<organism evidence="2 3">
    <name type="scientific">Moraxella caviae</name>
    <dbReference type="NCBI Taxonomy" id="34060"/>
    <lineage>
        <taxon>Bacteria</taxon>
        <taxon>Pseudomonadati</taxon>
        <taxon>Pseudomonadota</taxon>
        <taxon>Gammaproteobacteria</taxon>
        <taxon>Moraxellales</taxon>
        <taxon>Moraxellaceae</taxon>
        <taxon>Moraxella</taxon>
    </lineage>
</organism>
<sequence>MIFHIRFIMNQLFSRLVGVHGMNAKSNALTPLLWLITSILIAMLLAIYIDAPKVIVHILIGVFAIAVAAFIHPAVKPRPLGRGYKAVCKP</sequence>
<dbReference type="Proteomes" id="UP000255279">
    <property type="component" value="Unassembled WGS sequence"/>
</dbReference>
<proteinExistence type="predicted"/>
<evidence type="ECO:0000256" key="1">
    <source>
        <dbReference type="SAM" id="Phobius"/>
    </source>
</evidence>
<keyword evidence="1" id="KW-0472">Membrane</keyword>
<dbReference type="EMBL" id="UGQE01000004">
    <property type="protein sequence ID" value="STZ14483.1"/>
    <property type="molecule type" value="Genomic_DNA"/>
</dbReference>
<feature type="transmembrane region" description="Helical" evidence="1">
    <location>
        <begin position="55"/>
        <end position="75"/>
    </location>
</feature>
<keyword evidence="1" id="KW-0812">Transmembrane</keyword>
<dbReference type="AlphaFoldDB" id="A0A378R8S9"/>
<name>A0A378R8S9_9GAMM</name>
<accession>A0A378R8S9</accession>
<reference evidence="2 3" key="1">
    <citation type="submission" date="2018-06" db="EMBL/GenBank/DDBJ databases">
        <authorList>
            <consortium name="Pathogen Informatics"/>
            <person name="Doyle S."/>
        </authorList>
    </citation>
    <scope>NUCLEOTIDE SEQUENCE [LARGE SCALE GENOMIC DNA]</scope>
    <source>
        <strain evidence="2 3">NCTC10293</strain>
    </source>
</reference>
<keyword evidence="1" id="KW-1133">Transmembrane helix</keyword>
<evidence type="ECO:0000313" key="2">
    <source>
        <dbReference type="EMBL" id="STZ14483.1"/>
    </source>
</evidence>
<feature type="transmembrane region" description="Helical" evidence="1">
    <location>
        <begin position="32"/>
        <end position="49"/>
    </location>
</feature>
<gene>
    <name evidence="2" type="ORF">NCTC10293_02077</name>
</gene>
<protein>
    <submittedName>
        <fullName evidence="2">Uncharacterized protein</fullName>
    </submittedName>
</protein>